<dbReference type="InterPro" id="IPR027417">
    <property type="entry name" value="P-loop_NTPase"/>
</dbReference>
<evidence type="ECO:0000313" key="2">
    <source>
        <dbReference type="Proteomes" id="UP000198379"/>
    </source>
</evidence>
<dbReference type="Proteomes" id="UP000198379">
    <property type="component" value="Unassembled WGS sequence"/>
</dbReference>
<protein>
    <submittedName>
        <fullName evidence="1">Sulfotransferase family protein</fullName>
    </submittedName>
</protein>
<accession>A0A239C8F3</accession>
<dbReference type="GO" id="GO:0008146">
    <property type="term" value="F:sulfotransferase activity"/>
    <property type="evidence" value="ECO:0007669"/>
    <property type="project" value="InterPro"/>
</dbReference>
<evidence type="ECO:0000313" key="1">
    <source>
        <dbReference type="EMBL" id="SNS16219.1"/>
    </source>
</evidence>
<keyword evidence="1" id="KW-0808">Transferase</keyword>
<dbReference type="OrthoDB" id="288532at2"/>
<dbReference type="InterPro" id="IPR005331">
    <property type="entry name" value="Sulfotransferase"/>
</dbReference>
<sequence length="210" mass="25476">MSFFHLFNRKIPYPFYIKKREDVIFIHIMKTAGTSLRHSMQFNRSAQSSKTKKHYFSKEVIEIVGQEHWDAAFKFTFVRNPWDRLYSYYRFQQRKHKIASEEQGNTFELWLKSTLKKEYENPYDKIRSQVAWLKNFDDTVDVDFIGRFENLETDVTKLGQLLNMKIDLPHVNQSLPIVHYSKAYTDELEELVRIHYKEDIEMFDYSFSRK</sequence>
<name>A0A239C8F3_9FLAO</name>
<gene>
    <name evidence="1" type="ORF">SAMN06265376_107174</name>
</gene>
<proteinExistence type="predicted"/>
<reference evidence="1 2" key="1">
    <citation type="submission" date="2017-06" db="EMBL/GenBank/DDBJ databases">
        <authorList>
            <person name="Kim H.J."/>
            <person name="Triplett B.A."/>
        </authorList>
    </citation>
    <scope>NUCLEOTIDE SEQUENCE [LARGE SCALE GENOMIC DNA]</scope>
    <source>
        <strain evidence="1 2">DSM 25597</strain>
    </source>
</reference>
<dbReference type="SUPFAM" id="SSF52540">
    <property type="entry name" value="P-loop containing nucleoside triphosphate hydrolases"/>
    <property type="match status" value="1"/>
</dbReference>
<organism evidence="1 2">
    <name type="scientific">Dokdonia pacifica</name>
    <dbReference type="NCBI Taxonomy" id="1627892"/>
    <lineage>
        <taxon>Bacteria</taxon>
        <taxon>Pseudomonadati</taxon>
        <taxon>Bacteroidota</taxon>
        <taxon>Flavobacteriia</taxon>
        <taxon>Flavobacteriales</taxon>
        <taxon>Flavobacteriaceae</taxon>
        <taxon>Dokdonia</taxon>
    </lineage>
</organism>
<dbReference type="EMBL" id="FZNY01000007">
    <property type="protein sequence ID" value="SNS16219.1"/>
    <property type="molecule type" value="Genomic_DNA"/>
</dbReference>
<dbReference type="RefSeq" id="WP_089373171.1">
    <property type="nucleotide sequence ID" value="NZ_BMEP01000004.1"/>
</dbReference>
<dbReference type="Gene3D" id="3.40.50.300">
    <property type="entry name" value="P-loop containing nucleotide triphosphate hydrolases"/>
    <property type="match status" value="1"/>
</dbReference>
<dbReference type="GO" id="GO:0016020">
    <property type="term" value="C:membrane"/>
    <property type="evidence" value="ECO:0007669"/>
    <property type="project" value="InterPro"/>
</dbReference>
<keyword evidence="2" id="KW-1185">Reference proteome</keyword>
<dbReference type="AlphaFoldDB" id="A0A239C8F3"/>
<dbReference type="Pfam" id="PF03567">
    <property type="entry name" value="Sulfotransfer_2"/>
    <property type="match status" value="1"/>
</dbReference>